<feature type="repeat" description="WD" evidence="4">
    <location>
        <begin position="72"/>
        <end position="114"/>
    </location>
</feature>
<dbReference type="Gene3D" id="2.130.10.10">
    <property type="entry name" value="YVTN repeat-like/Quinoprotein amine dehydrogenase"/>
    <property type="match status" value="2"/>
</dbReference>
<dbReference type="GeneID" id="18248999"/>
<evidence type="ECO:0000256" key="1">
    <source>
        <dbReference type="ARBA" id="ARBA00022574"/>
    </source>
</evidence>
<keyword evidence="2" id="KW-0677">Repeat</keyword>
<reference evidence="5 6" key="1">
    <citation type="journal article" date="2011" name="Proc. Natl. Acad. Sci. U.S.A.">
        <title>Comparative genomics of xylose-fermenting fungi for enhanced biofuel production.</title>
        <authorList>
            <person name="Wohlbach D.J."/>
            <person name="Kuo A."/>
            <person name="Sato T.K."/>
            <person name="Potts K.M."/>
            <person name="Salamov A.A."/>
            <person name="LaButti K.M."/>
            <person name="Sun H."/>
            <person name="Clum A."/>
            <person name="Pangilinan J.L."/>
            <person name="Lindquist E.A."/>
            <person name="Lucas S."/>
            <person name="Lapidus A."/>
            <person name="Jin M."/>
            <person name="Gunawan C."/>
            <person name="Balan V."/>
            <person name="Dale B.E."/>
            <person name="Jeffries T.W."/>
            <person name="Zinkel R."/>
            <person name="Barry K.W."/>
            <person name="Grigoriev I.V."/>
            <person name="Gasch A.P."/>
        </authorList>
    </citation>
    <scope>NUCLEOTIDE SEQUENCE [LARGE SCALE GENOMIC DNA]</scope>
    <source>
        <strain evidence="6">ATCC 10573 / BCRC 21748 / CBS 615 / JCM 9827 / NBRC 10315 / NRRL Y-1498 / VKM Y-70</strain>
    </source>
</reference>
<dbReference type="EMBL" id="GL996527">
    <property type="protein sequence ID" value="EGV61416.1"/>
    <property type="molecule type" value="Genomic_DNA"/>
</dbReference>
<dbReference type="AlphaFoldDB" id="G3BAJ2"/>
<dbReference type="eggNOG" id="KOG1407">
    <property type="taxonomic scope" value="Eukaryota"/>
</dbReference>
<accession>G3BAJ2</accession>
<dbReference type="STRING" id="590646.G3BAJ2"/>
<evidence type="ECO:0000256" key="4">
    <source>
        <dbReference type="PROSITE-ProRule" id="PRU00221"/>
    </source>
</evidence>
<keyword evidence="1 4" id="KW-0853">WD repeat</keyword>
<evidence type="ECO:0000313" key="6">
    <source>
        <dbReference type="Proteomes" id="UP000000707"/>
    </source>
</evidence>
<dbReference type="PROSITE" id="PS50082">
    <property type="entry name" value="WD_REPEATS_2"/>
    <property type="match status" value="2"/>
</dbReference>
<dbReference type="Pfam" id="PF00400">
    <property type="entry name" value="WD40"/>
    <property type="match status" value="2"/>
</dbReference>
<dbReference type="GO" id="GO:0000445">
    <property type="term" value="C:THO complex part of transcription export complex"/>
    <property type="evidence" value="ECO:0007669"/>
    <property type="project" value="TreeGrafter"/>
</dbReference>
<dbReference type="InterPro" id="IPR001680">
    <property type="entry name" value="WD40_rpt"/>
</dbReference>
<organism evidence="6">
    <name type="scientific">Candida tenuis (strain ATCC 10573 / BCRC 21748 / CBS 615 / JCM 9827 / NBRC 10315 / NRRL Y-1498 / VKM Y-70)</name>
    <name type="common">Yeast</name>
    <name type="synonym">Yamadazyma tenuis</name>
    <dbReference type="NCBI Taxonomy" id="590646"/>
    <lineage>
        <taxon>Eukaryota</taxon>
        <taxon>Fungi</taxon>
        <taxon>Dikarya</taxon>
        <taxon>Ascomycota</taxon>
        <taxon>Saccharomycotina</taxon>
        <taxon>Pichiomycetes</taxon>
        <taxon>Debaryomycetaceae</taxon>
        <taxon>Yamadazyma</taxon>
    </lineage>
</organism>
<dbReference type="GO" id="GO:0006406">
    <property type="term" value="P:mRNA export from nucleus"/>
    <property type="evidence" value="ECO:0007669"/>
    <property type="project" value="InterPro"/>
</dbReference>
<protein>
    <submittedName>
        <fullName evidence="5">Uncharacterized protein</fullName>
    </submittedName>
</protein>
<evidence type="ECO:0000256" key="3">
    <source>
        <dbReference type="ARBA" id="ARBA00046343"/>
    </source>
</evidence>
<dbReference type="InterPro" id="IPR036322">
    <property type="entry name" value="WD40_repeat_dom_sf"/>
</dbReference>
<dbReference type="RefSeq" id="XP_006687586.1">
    <property type="nucleotide sequence ID" value="XM_006687523.1"/>
</dbReference>
<dbReference type="PANTHER" id="PTHR22839">
    <property type="entry name" value="THO COMPLEX SUBUNIT 3 THO3"/>
    <property type="match status" value="1"/>
</dbReference>
<feature type="repeat" description="WD" evidence="4">
    <location>
        <begin position="27"/>
        <end position="68"/>
    </location>
</feature>
<evidence type="ECO:0000313" key="5">
    <source>
        <dbReference type="EMBL" id="EGV61416.1"/>
    </source>
</evidence>
<keyword evidence="6" id="KW-1185">Reference proteome</keyword>
<dbReference type="OrthoDB" id="340259at2759"/>
<gene>
    <name evidence="5" type="ORF">CANTEDRAFT_124070</name>
</gene>
<evidence type="ECO:0000256" key="2">
    <source>
        <dbReference type="ARBA" id="ARBA00022737"/>
    </source>
</evidence>
<dbReference type="HOGENOM" id="CLU_071878_0_0_1"/>
<dbReference type="SUPFAM" id="SSF50978">
    <property type="entry name" value="WD40 repeat-like"/>
    <property type="match status" value="1"/>
</dbReference>
<dbReference type="SMART" id="SM00320">
    <property type="entry name" value="WD40"/>
    <property type="match status" value="6"/>
</dbReference>
<dbReference type="KEGG" id="cten:18248999"/>
<comment type="similarity">
    <text evidence="3">Belongs to the THOC3 family.</text>
</comment>
<proteinExistence type="inferred from homology"/>
<dbReference type="InterPro" id="IPR040132">
    <property type="entry name" value="Tex1/THOC3"/>
</dbReference>
<dbReference type="PANTHER" id="PTHR22839:SF0">
    <property type="entry name" value="THO COMPLEX SUBUNIT 3"/>
    <property type="match status" value="1"/>
</dbReference>
<name>G3BAJ2_CANTC</name>
<dbReference type="Proteomes" id="UP000000707">
    <property type="component" value="Unassembled WGS sequence"/>
</dbReference>
<dbReference type="InterPro" id="IPR015943">
    <property type="entry name" value="WD40/YVTN_repeat-like_dom_sf"/>
</dbReference>
<sequence>MPPLNTKQQFFQSLKSQTVKDSQLAGSGGYTSEIIFVSVNATSTTVVNSRTDKSLRVWKLTNSGLTESKIIESPHEKSVERIAWHPKHDSTFASVGRDSYVKVWRAHHGKLQQEIKIEKWHSSETPSPVSCQFVSYSPDGRILAVVDRDSTISFLAVGDDYRKVHELHLSQHIYDFQWFNHQHQFFVVALHDGTAPVYEFDDTTTSTKLWTTITGHRSSITSISIDPLGTYFALGSNEGVVSIHRCSTMLVEKTLTDVDDAISCVSISREGSHIGVAFDTTENIRIFEYTSGSQLMEVPNSAAGKSVLPSMCWIPNRTSYIFASSGCTTMTYMYKND</sequence>